<protein>
    <recommendedName>
        <fullName evidence="2">Clr5 domain-containing protein</fullName>
    </recommendedName>
</protein>
<evidence type="ECO:0000313" key="4">
    <source>
        <dbReference type="Proteomes" id="UP001583172"/>
    </source>
</evidence>
<proteinExistence type="predicted"/>
<comment type="caution">
    <text evidence="3">The sequence shown here is derived from an EMBL/GenBank/DDBJ whole genome shotgun (WGS) entry which is preliminary data.</text>
</comment>
<keyword evidence="4" id="KW-1185">Reference proteome</keyword>
<sequence length="558" mass="63093">MDPLPSPVSIDHDTLSQSTALTSSPNAIVPYSTQPWNSPGIDMASPWSDEQADFQAEGAHPVINSTERPRVPACAADWEAMKDIMRDLYIDQNKILKEVVEIMITQYKFKATLRMYKGQFAKWQWSKYKKAGKSSTARPVISRAPRKRSARTSKTPASDLDSRPPTPLSQVHLPFANADEWEMEVALNAYGLLIRHWCEDETPWRITNSANGLDIMFDPELSILQNIRLAQDCFLQGHAGDAGETLRRAFLRVENAIQSTDGRNIEALWDCCLGVPQLALTTGWMDVLAIFSRYLHQYATIKLPANHPITKVAAFLNSLSSAWRQQHPTLPAAIPLPGCTKPEQTLSHQQNEQHNHLQRLSHFVSRAWTLWLTTSEHTRGRADHVTVHLKRGYVTVVDPTHPFARYVLDDFGAASHASIASYGEAVTTAKTLELEALLVRMYVPLFSAEAARRTEEMLTNVVERVAAKEGNQGRGMGEWGYVDRYLVFSANHFMAAVAEGVGEEVKAAWYRWRSLDSGRDLFWAQTSLLLECRLRAMGMYEEAERIKGERERMWWTLE</sequence>
<dbReference type="InterPro" id="IPR025676">
    <property type="entry name" value="Clr5_dom"/>
</dbReference>
<reference evidence="3 4" key="1">
    <citation type="journal article" date="2024" name="Commun. Biol.">
        <title>Comparative genomic analysis of thermophilic fungi reveals convergent evolutionary adaptations and gene losses.</title>
        <authorList>
            <person name="Steindorff A.S."/>
            <person name="Aguilar-Pontes M.V."/>
            <person name="Robinson A.J."/>
            <person name="Andreopoulos B."/>
            <person name="LaButti K."/>
            <person name="Kuo A."/>
            <person name="Mondo S."/>
            <person name="Riley R."/>
            <person name="Otillar R."/>
            <person name="Haridas S."/>
            <person name="Lipzen A."/>
            <person name="Grimwood J."/>
            <person name="Schmutz J."/>
            <person name="Clum A."/>
            <person name="Reid I.D."/>
            <person name="Moisan M.C."/>
            <person name="Butler G."/>
            <person name="Nguyen T.T.M."/>
            <person name="Dewar K."/>
            <person name="Conant G."/>
            <person name="Drula E."/>
            <person name="Henrissat B."/>
            <person name="Hansel C."/>
            <person name="Singer S."/>
            <person name="Hutchinson M.I."/>
            <person name="de Vries R.P."/>
            <person name="Natvig D.O."/>
            <person name="Powell A.J."/>
            <person name="Tsang A."/>
            <person name="Grigoriev I.V."/>
        </authorList>
    </citation>
    <scope>NUCLEOTIDE SEQUENCE [LARGE SCALE GENOMIC DNA]</scope>
    <source>
        <strain evidence="3 4">CBS 620.91</strain>
    </source>
</reference>
<organism evidence="3 4">
    <name type="scientific">Humicola insolens</name>
    <name type="common">Soft-rot fungus</name>
    <dbReference type="NCBI Taxonomy" id="85995"/>
    <lineage>
        <taxon>Eukaryota</taxon>
        <taxon>Fungi</taxon>
        <taxon>Dikarya</taxon>
        <taxon>Ascomycota</taxon>
        <taxon>Pezizomycotina</taxon>
        <taxon>Sordariomycetes</taxon>
        <taxon>Sordariomycetidae</taxon>
        <taxon>Sordariales</taxon>
        <taxon>Chaetomiaceae</taxon>
        <taxon>Mycothermus</taxon>
    </lineage>
</organism>
<dbReference type="EMBL" id="JAZGSY010000065">
    <property type="protein sequence ID" value="KAL1841736.1"/>
    <property type="molecule type" value="Genomic_DNA"/>
</dbReference>
<dbReference type="PANTHER" id="PTHR38788">
    <property type="entry name" value="CLR5 DOMAIN-CONTAINING PROTEIN"/>
    <property type="match status" value="1"/>
</dbReference>
<dbReference type="PANTHER" id="PTHR38788:SF3">
    <property type="entry name" value="CLR5 DOMAIN-CONTAINING PROTEIN"/>
    <property type="match status" value="1"/>
</dbReference>
<dbReference type="Pfam" id="PF14420">
    <property type="entry name" value="Clr5"/>
    <property type="match status" value="1"/>
</dbReference>
<evidence type="ECO:0000313" key="3">
    <source>
        <dbReference type="EMBL" id="KAL1841736.1"/>
    </source>
</evidence>
<gene>
    <name evidence="3" type="ORF">VTJ49DRAFT_6650</name>
</gene>
<evidence type="ECO:0000256" key="1">
    <source>
        <dbReference type="SAM" id="MobiDB-lite"/>
    </source>
</evidence>
<feature type="region of interest" description="Disordered" evidence="1">
    <location>
        <begin position="134"/>
        <end position="168"/>
    </location>
</feature>
<name>A0ABR3VJR4_HUMIN</name>
<evidence type="ECO:0000259" key="2">
    <source>
        <dbReference type="Pfam" id="PF14420"/>
    </source>
</evidence>
<dbReference type="Proteomes" id="UP001583172">
    <property type="component" value="Unassembled WGS sequence"/>
</dbReference>
<accession>A0ABR3VJR4</accession>
<feature type="domain" description="Clr5" evidence="2">
    <location>
        <begin position="75"/>
        <end position="127"/>
    </location>
</feature>